<dbReference type="Proteomes" id="UP000053841">
    <property type="component" value="Unassembled WGS sequence"/>
</dbReference>
<proteinExistence type="predicted"/>
<name>W6YV06_COCC2</name>
<dbReference type="KEGG" id="bze:COCCADRAFT_81005"/>
<dbReference type="AlphaFoldDB" id="W6YV06"/>
<sequence>MIKLPTPSVQTAEKEHPAATAGLVIPTYDTTRVSYSTPPAMKSLTTTQDTNYHS</sequence>
<feature type="region of interest" description="Disordered" evidence="1">
    <location>
        <begin position="35"/>
        <end position="54"/>
    </location>
</feature>
<protein>
    <submittedName>
        <fullName evidence="2">Uncharacterized protein</fullName>
    </submittedName>
</protein>
<organism evidence="2 3">
    <name type="scientific">Cochliobolus carbonum (strain 26-R-13)</name>
    <name type="common">Maize leaf spot fungus</name>
    <name type="synonym">Bipolaris zeicola</name>
    <dbReference type="NCBI Taxonomy" id="930089"/>
    <lineage>
        <taxon>Eukaryota</taxon>
        <taxon>Fungi</taxon>
        <taxon>Dikarya</taxon>
        <taxon>Ascomycota</taxon>
        <taxon>Pezizomycotina</taxon>
        <taxon>Dothideomycetes</taxon>
        <taxon>Pleosporomycetidae</taxon>
        <taxon>Pleosporales</taxon>
        <taxon>Pleosporineae</taxon>
        <taxon>Pleosporaceae</taxon>
        <taxon>Bipolaris</taxon>
    </lineage>
</organism>
<dbReference type="HOGENOM" id="CLU_3049999_0_0_1"/>
<dbReference type="RefSeq" id="XP_007706409.1">
    <property type="nucleotide sequence ID" value="XM_007708219.1"/>
</dbReference>
<gene>
    <name evidence="2" type="ORF">COCCADRAFT_81005</name>
</gene>
<accession>W6YV06</accession>
<reference evidence="2 3" key="1">
    <citation type="journal article" date="2013" name="PLoS Genet.">
        <title>Comparative genome structure, secondary metabolite, and effector coding capacity across Cochliobolus pathogens.</title>
        <authorList>
            <person name="Condon B.J."/>
            <person name="Leng Y."/>
            <person name="Wu D."/>
            <person name="Bushley K.E."/>
            <person name="Ohm R.A."/>
            <person name="Otillar R."/>
            <person name="Martin J."/>
            <person name="Schackwitz W."/>
            <person name="Grimwood J."/>
            <person name="MohdZainudin N."/>
            <person name="Xue C."/>
            <person name="Wang R."/>
            <person name="Manning V.A."/>
            <person name="Dhillon B."/>
            <person name="Tu Z.J."/>
            <person name="Steffenson B.J."/>
            <person name="Salamov A."/>
            <person name="Sun H."/>
            <person name="Lowry S."/>
            <person name="LaButti K."/>
            <person name="Han J."/>
            <person name="Copeland A."/>
            <person name="Lindquist E."/>
            <person name="Barry K."/>
            <person name="Schmutz J."/>
            <person name="Baker S.E."/>
            <person name="Ciuffetti L.M."/>
            <person name="Grigoriev I.V."/>
            <person name="Zhong S."/>
            <person name="Turgeon B.G."/>
        </authorList>
    </citation>
    <scope>NUCLEOTIDE SEQUENCE [LARGE SCALE GENOMIC DNA]</scope>
    <source>
        <strain evidence="2 3">26-R-13</strain>
    </source>
</reference>
<dbReference type="GeneID" id="19151085"/>
<dbReference type="EMBL" id="KI964537">
    <property type="protein sequence ID" value="EUC39319.1"/>
    <property type="molecule type" value="Genomic_DNA"/>
</dbReference>
<evidence type="ECO:0000313" key="2">
    <source>
        <dbReference type="EMBL" id="EUC39319.1"/>
    </source>
</evidence>
<keyword evidence="3" id="KW-1185">Reference proteome</keyword>
<evidence type="ECO:0000313" key="3">
    <source>
        <dbReference type="Proteomes" id="UP000053841"/>
    </source>
</evidence>
<dbReference type="OrthoDB" id="3671847at2759"/>
<evidence type="ECO:0000256" key="1">
    <source>
        <dbReference type="SAM" id="MobiDB-lite"/>
    </source>
</evidence>